<feature type="domain" description="Phosphatidylinositol transfer protein N-terminal" evidence="1">
    <location>
        <begin position="8"/>
        <end position="111"/>
    </location>
</feature>
<dbReference type="InterPro" id="IPR023393">
    <property type="entry name" value="START-like_dom_sf"/>
</dbReference>
<dbReference type="InterPro" id="IPR055261">
    <property type="entry name" value="PI_transfer_N"/>
</dbReference>
<dbReference type="PANTHER" id="PTHR10658:SF11">
    <property type="entry name" value="VIBRATOR, ISOFORM B"/>
    <property type="match status" value="1"/>
</dbReference>
<reference evidence="2 3" key="1">
    <citation type="submission" date="2024-08" db="EMBL/GenBank/DDBJ databases">
        <authorList>
            <person name="Cucini C."/>
            <person name="Frati F."/>
        </authorList>
    </citation>
    <scope>NUCLEOTIDE SEQUENCE [LARGE SCALE GENOMIC DNA]</scope>
</reference>
<name>A0ABP1PVP4_9HEXA</name>
<organism evidence="2 3">
    <name type="scientific">Orchesella dallaii</name>
    <dbReference type="NCBI Taxonomy" id="48710"/>
    <lineage>
        <taxon>Eukaryota</taxon>
        <taxon>Metazoa</taxon>
        <taxon>Ecdysozoa</taxon>
        <taxon>Arthropoda</taxon>
        <taxon>Hexapoda</taxon>
        <taxon>Collembola</taxon>
        <taxon>Entomobryomorpha</taxon>
        <taxon>Entomobryoidea</taxon>
        <taxon>Orchesellidae</taxon>
        <taxon>Orchesellinae</taxon>
        <taxon>Orchesella</taxon>
    </lineage>
</organism>
<dbReference type="Gene3D" id="3.30.530.20">
    <property type="match status" value="1"/>
</dbReference>
<evidence type="ECO:0000259" key="1">
    <source>
        <dbReference type="Pfam" id="PF02121"/>
    </source>
</evidence>
<dbReference type="PANTHER" id="PTHR10658">
    <property type="entry name" value="PHOSPHATIDYLINOSITOL TRANSFER PROTEIN"/>
    <property type="match status" value="1"/>
</dbReference>
<proteinExistence type="predicted"/>
<comment type="caution">
    <text evidence="2">The sequence shown here is derived from an EMBL/GenBank/DDBJ whole genome shotgun (WGS) entry which is preliminary data.</text>
</comment>
<protein>
    <recommendedName>
        <fullName evidence="1">Phosphatidylinositol transfer protein N-terminal domain-containing protein</fullName>
    </recommendedName>
</protein>
<evidence type="ECO:0000313" key="3">
    <source>
        <dbReference type="Proteomes" id="UP001642540"/>
    </source>
</evidence>
<evidence type="ECO:0000313" key="2">
    <source>
        <dbReference type="EMBL" id="CAL8074724.1"/>
    </source>
</evidence>
<dbReference type="Pfam" id="PF02121">
    <property type="entry name" value="IP_trans"/>
    <property type="match status" value="1"/>
</dbReference>
<dbReference type="SUPFAM" id="SSF55961">
    <property type="entry name" value="Bet v1-like"/>
    <property type="match status" value="1"/>
</dbReference>
<dbReference type="InterPro" id="IPR001666">
    <property type="entry name" value="PI_transfer"/>
</dbReference>
<dbReference type="Proteomes" id="UP001642540">
    <property type="component" value="Unassembled WGS sequence"/>
</dbReference>
<sequence length="116" mass="13287">MFDLQLSRIVMPFTVEEYQIGQLWSVIESSSRETGGGDGVEILVNEPFSEAQFPDSIGEEFSTGQYTKKRYYLKSKLNGFVRTLLPNSAMILEEIAWNAYPYCKTVITVNFPRLFL</sequence>
<gene>
    <name evidence="2" type="ORF">ODALV1_LOCUS2972</name>
</gene>
<accession>A0ABP1PVP4</accession>
<dbReference type="EMBL" id="CAXLJM020000007">
    <property type="protein sequence ID" value="CAL8074724.1"/>
    <property type="molecule type" value="Genomic_DNA"/>
</dbReference>
<keyword evidence="3" id="KW-1185">Reference proteome</keyword>